<gene>
    <name evidence="1" type="ORF">HanXRQr2_Chr12g0528791</name>
</gene>
<organism evidence="1 2">
    <name type="scientific">Helianthus annuus</name>
    <name type="common">Common sunflower</name>
    <dbReference type="NCBI Taxonomy" id="4232"/>
    <lineage>
        <taxon>Eukaryota</taxon>
        <taxon>Viridiplantae</taxon>
        <taxon>Streptophyta</taxon>
        <taxon>Embryophyta</taxon>
        <taxon>Tracheophyta</taxon>
        <taxon>Spermatophyta</taxon>
        <taxon>Magnoliopsida</taxon>
        <taxon>eudicotyledons</taxon>
        <taxon>Gunneridae</taxon>
        <taxon>Pentapetalae</taxon>
        <taxon>asterids</taxon>
        <taxon>campanulids</taxon>
        <taxon>Asterales</taxon>
        <taxon>Asteraceae</taxon>
        <taxon>Asteroideae</taxon>
        <taxon>Heliantheae alliance</taxon>
        <taxon>Heliantheae</taxon>
        <taxon>Helianthus</taxon>
    </lineage>
</organism>
<name>A0A9K3EPV6_HELAN</name>
<reference evidence="1" key="2">
    <citation type="submission" date="2020-06" db="EMBL/GenBank/DDBJ databases">
        <title>Helianthus annuus Genome sequencing and assembly Release 2.</title>
        <authorList>
            <person name="Gouzy J."/>
            <person name="Langlade N."/>
            <person name="Munos S."/>
        </authorList>
    </citation>
    <scope>NUCLEOTIDE SEQUENCE</scope>
    <source>
        <tissue evidence="1">Leaves</tissue>
    </source>
</reference>
<dbReference type="EMBL" id="MNCJ02000327">
    <property type="protein sequence ID" value="KAF5776849.1"/>
    <property type="molecule type" value="Genomic_DNA"/>
</dbReference>
<accession>A0A9K3EPV6</accession>
<dbReference type="Proteomes" id="UP000215914">
    <property type="component" value="Unassembled WGS sequence"/>
</dbReference>
<comment type="caution">
    <text evidence="1">The sequence shown here is derived from an EMBL/GenBank/DDBJ whole genome shotgun (WGS) entry which is preliminary data.</text>
</comment>
<dbReference type="Gramene" id="mRNA:HanXRQr2_Chr12g0528791">
    <property type="protein sequence ID" value="mRNA:HanXRQr2_Chr12g0528791"/>
    <property type="gene ID" value="HanXRQr2_Chr12g0528791"/>
</dbReference>
<protein>
    <submittedName>
        <fullName evidence="1">Uncharacterized protein</fullName>
    </submittedName>
</protein>
<evidence type="ECO:0000313" key="2">
    <source>
        <dbReference type="Proteomes" id="UP000215914"/>
    </source>
</evidence>
<sequence length="91" mass="10491">MLIYVFQQENNFNGTDNGTEEVLLITIEFKSDLKPYQNASSHSMKTIFKYHLNELIEIPITGTANDVSIRSSWLCFSKLLSRSVMSFKTHK</sequence>
<keyword evidence="2" id="KW-1185">Reference proteome</keyword>
<dbReference type="AlphaFoldDB" id="A0A9K3EPV6"/>
<proteinExistence type="predicted"/>
<reference evidence="1" key="1">
    <citation type="journal article" date="2017" name="Nature">
        <title>The sunflower genome provides insights into oil metabolism, flowering and Asterid evolution.</title>
        <authorList>
            <person name="Badouin H."/>
            <person name="Gouzy J."/>
            <person name="Grassa C.J."/>
            <person name="Murat F."/>
            <person name="Staton S.E."/>
            <person name="Cottret L."/>
            <person name="Lelandais-Briere C."/>
            <person name="Owens G.L."/>
            <person name="Carrere S."/>
            <person name="Mayjonade B."/>
            <person name="Legrand L."/>
            <person name="Gill N."/>
            <person name="Kane N.C."/>
            <person name="Bowers J.E."/>
            <person name="Hubner S."/>
            <person name="Bellec A."/>
            <person name="Berard A."/>
            <person name="Berges H."/>
            <person name="Blanchet N."/>
            <person name="Boniface M.C."/>
            <person name="Brunel D."/>
            <person name="Catrice O."/>
            <person name="Chaidir N."/>
            <person name="Claudel C."/>
            <person name="Donnadieu C."/>
            <person name="Faraut T."/>
            <person name="Fievet G."/>
            <person name="Helmstetter N."/>
            <person name="King M."/>
            <person name="Knapp S.J."/>
            <person name="Lai Z."/>
            <person name="Le Paslier M.C."/>
            <person name="Lippi Y."/>
            <person name="Lorenzon L."/>
            <person name="Mandel J.R."/>
            <person name="Marage G."/>
            <person name="Marchand G."/>
            <person name="Marquand E."/>
            <person name="Bret-Mestries E."/>
            <person name="Morien E."/>
            <person name="Nambeesan S."/>
            <person name="Nguyen T."/>
            <person name="Pegot-Espagnet P."/>
            <person name="Pouilly N."/>
            <person name="Raftis F."/>
            <person name="Sallet E."/>
            <person name="Schiex T."/>
            <person name="Thomas J."/>
            <person name="Vandecasteele C."/>
            <person name="Vares D."/>
            <person name="Vear F."/>
            <person name="Vautrin S."/>
            <person name="Crespi M."/>
            <person name="Mangin B."/>
            <person name="Burke J.M."/>
            <person name="Salse J."/>
            <person name="Munos S."/>
            <person name="Vincourt P."/>
            <person name="Rieseberg L.H."/>
            <person name="Langlade N.B."/>
        </authorList>
    </citation>
    <scope>NUCLEOTIDE SEQUENCE</scope>
    <source>
        <tissue evidence="1">Leaves</tissue>
    </source>
</reference>
<evidence type="ECO:0000313" key="1">
    <source>
        <dbReference type="EMBL" id="KAF5776849.1"/>
    </source>
</evidence>